<evidence type="ECO:0000256" key="1">
    <source>
        <dbReference type="ARBA" id="ARBA00022741"/>
    </source>
</evidence>
<dbReference type="GO" id="GO:0016787">
    <property type="term" value="F:hydrolase activity"/>
    <property type="evidence" value="ECO:0007669"/>
    <property type="project" value="UniProtKB-KW"/>
</dbReference>
<dbReference type="InterPro" id="IPR011545">
    <property type="entry name" value="DEAD/DEAH_box_helicase_dom"/>
</dbReference>
<dbReference type="GO" id="GO:0003677">
    <property type="term" value="F:DNA binding"/>
    <property type="evidence" value="ECO:0007669"/>
    <property type="project" value="UniProtKB-KW"/>
</dbReference>
<protein>
    <recommendedName>
        <fullName evidence="8">Probable DNA 3'-5' helicase RecG</fullName>
    </recommendedName>
</protein>
<dbReference type="PANTHER" id="PTHR47964:SF1">
    <property type="entry name" value="ATP-DEPENDENT DNA HELICASE HOMOLOG RECG, CHLOROPLASTIC"/>
    <property type="match status" value="1"/>
</dbReference>
<keyword evidence="5" id="KW-0067">ATP-binding</keyword>
<evidence type="ECO:0000256" key="5">
    <source>
        <dbReference type="ARBA" id="ARBA00022840"/>
    </source>
</evidence>
<evidence type="ECO:0000256" key="8">
    <source>
        <dbReference type="ARBA" id="ARBA00049819"/>
    </source>
</evidence>
<dbReference type="Gene3D" id="3.40.50.300">
    <property type="entry name" value="P-loop containing nucleotide triphosphate hydrolases"/>
    <property type="match status" value="2"/>
</dbReference>
<dbReference type="Gene3D" id="2.40.50.140">
    <property type="entry name" value="Nucleic acid-binding proteins"/>
    <property type="match status" value="1"/>
</dbReference>
<keyword evidence="2" id="KW-0227">DNA damage</keyword>
<dbReference type="PANTHER" id="PTHR47964">
    <property type="entry name" value="ATP-DEPENDENT DNA HELICASE HOMOLOG RECG, CHLOROPLASTIC"/>
    <property type="match status" value="1"/>
</dbReference>
<dbReference type="OrthoDB" id="9804325at2"/>
<feature type="domain" description="Helicase C-terminal" evidence="10">
    <location>
        <begin position="466"/>
        <end position="628"/>
    </location>
</feature>
<dbReference type="SUPFAM" id="SSF52540">
    <property type="entry name" value="P-loop containing nucleoside triphosphate hydrolases"/>
    <property type="match status" value="2"/>
</dbReference>
<gene>
    <name evidence="11" type="ORF">SAMN05444169_6625</name>
</gene>
<dbReference type="GO" id="GO:0005524">
    <property type="term" value="F:ATP binding"/>
    <property type="evidence" value="ECO:0007669"/>
    <property type="project" value="UniProtKB-KW"/>
</dbReference>
<dbReference type="InterPro" id="IPR012340">
    <property type="entry name" value="NA-bd_OB-fold"/>
</dbReference>
<dbReference type="SUPFAM" id="SSF50249">
    <property type="entry name" value="Nucleic acid-binding proteins"/>
    <property type="match status" value="1"/>
</dbReference>
<dbReference type="AlphaFoldDB" id="A0A1M5RLU6"/>
<dbReference type="Pfam" id="PF00271">
    <property type="entry name" value="Helicase_C"/>
    <property type="match status" value="1"/>
</dbReference>
<keyword evidence="7" id="KW-0234">DNA repair</keyword>
<dbReference type="PROSITE" id="PS51194">
    <property type="entry name" value="HELICASE_CTER"/>
    <property type="match status" value="1"/>
</dbReference>
<sequence length="702" mass="76684">MRPALLNPLFAPITGLAGVGPKQNKLFRYLLGRSETPRIVDLLLHLPASVIDRRARPKIRDAVPGTVATLEVTVDRHRPTPSRNARAPHLVYASDETGDVVLTYFRAQPGYVEKLLPVGAKRYVSGTVQMYDGTLQITHPDRVVDEEGFAKLSGIDPVYPLTEGLAIGSVRRAVAQALQKLPALPEWISPEVIRRCKFPPIAEALNRVHVPVELTDILPDGPFWSRLAFDELLAGQLALALVRAQLRRPAGDRHAGDGHLRSRIIDALPYALTGSQREAAAAITEDLRQPVRMLRLLQGDVGSGKTVVALLAAAAVAEVGKQAALMAPTEILARQHIKTIAPLAERAGMRVAILTGREKGKERRELLARLADGDVDFLVGTHALIQDDVVFKALALAVVDEQHRFGVRERLALTAKGEAVDVLVLSATPIPRTLVLTYFGDMDVSELREKPAGRQPIDTRAMPNSRLSEVIDGVGRALSAGKQVYWICPLVEESEAEAIGHLTNATERFESLQKRFGDRVGLVHGQMRGTDKDRVMAQFATGEIGLLVATTVVEVGVDVPAASIMVIENAERFGLAQLHQLRGRIGRGSEASTCLLLYTEPLNEMSKARLKVIRETTDGFRIAEEDLRLRGEGDVLGVRQSGLPGYRIARSEVHAQLITQARDEALRIMKDNPKLSGDRGEALRCLLYLFERDEAIPLIGAG</sequence>
<dbReference type="InterPro" id="IPR033454">
    <property type="entry name" value="RecG_wedge"/>
</dbReference>
<evidence type="ECO:0000256" key="3">
    <source>
        <dbReference type="ARBA" id="ARBA00022801"/>
    </source>
</evidence>
<dbReference type="InterPro" id="IPR014001">
    <property type="entry name" value="Helicase_ATP-bd"/>
</dbReference>
<dbReference type="Proteomes" id="UP000190675">
    <property type="component" value="Chromosome I"/>
</dbReference>
<dbReference type="InterPro" id="IPR027417">
    <property type="entry name" value="P-loop_NTPase"/>
</dbReference>
<evidence type="ECO:0000256" key="2">
    <source>
        <dbReference type="ARBA" id="ARBA00022763"/>
    </source>
</evidence>
<keyword evidence="4 11" id="KW-0347">Helicase</keyword>
<evidence type="ECO:0000256" key="6">
    <source>
        <dbReference type="ARBA" id="ARBA00023125"/>
    </source>
</evidence>
<dbReference type="InterPro" id="IPR047112">
    <property type="entry name" value="RecG/Mfd"/>
</dbReference>
<dbReference type="InterPro" id="IPR001650">
    <property type="entry name" value="Helicase_C-like"/>
</dbReference>
<evidence type="ECO:0000313" key="12">
    <source>
        <dbReference type="Proteomes" id="UP000190675"/>
    </source>
</evidence>
<dbReference type="Pfam" id="PF17191">
    <property type="entry name" value="RecG_wedge"/>
    <property type="match status" value="1"/>
</dbReference>
<dbReference type="PROSITE" id="PS51192">
    <property type="entry name" value="HELICASE_ATP_BIND_1"/>
    <property type="match status" value="1"/>
</dbReference>
<proteinExistence type="predicted"/>
<dbReference type="GO" id="GO:0006281">
    <property type="term" value="P:DNA repair"/>
    <property type="evidence" value="ECO:0007669"/>
    <property type="project" value="UniProtKB-KW"/>
</dbReference>
<keyword evidence="6" id="KW-0238">DNA-binding</keyword>
<name>A0A1M5RLU6_9BRAD</name>
<accession>A0A1M5RLU6</accession>
<evidence type="ECO:0000256" key="4">
    <source>
        <dbReference type="ARBA" id="ARBA00022806"/>
    </source>
</evidence>
<dbReference type="NCBIfam" id="NF008164">
    <property type="entry name" value="PRK10917.1-2"/>
    <property type="match status" value="1"/>
</dbReference>
<evidence type="ECO:0000259" key="9">
    <source>
        <dbReference type="PROSITE" id="PS51192"/>
    </source>
</evidence>
<dbReference type="InterPro" id="IPR045562">
    <property type="entry name" value="RecG_dom3_C"/>
</dbReference>
<evidence type="ECO:0000256" key="7">
    <source>
        <dbReference type="ARBA" id="ARBA00023204"/>
    </source>
</evidence>
<reference evidence="11 12" key="1">
    <citation type="submission" date="2016-11" db="EMBL/GenBank/DDBJ databases">
        <authorList>
            <person name="Jaros S."/>
            <person name="Januszkiewicz K."/>
            <person name="Wedrychowicz H."/>
        </authorList>
    </citation>
    <scope>NUCLEOTIDE SEQUENCE [LARGE SCALE GENOMIC DNA]</scope>
    <source>
        <strain evidence="11 12">GAS242</strain>
    </source>
</reference>
<feature type="domain" description="Helicase ATP-binding" evidence="9">
    <location>
        <begin position="286"/>
        <end position="447"/>
    </location>
</feature>
<dbReference type="Pfam" id="PF19833">
    <property type="entry name" value="RecG_dom3_C"/>
    <property type="match status" value="1"/>
</dbReference>
<dbReference type="SMART" id="SM00490">
    <property type="entry name" value="HELICc"/>
    <property type="match status" value="1"/>
</dbReference>
<dbReference type="SMART" id="SM00487">
    <property type="entry name" value="DEXDc"/>
    <property type="match status" value="1"/>
</dbReference>
<evidence type="ECO:0000313" key="11">
    <source>
        <dbReference type="EMBL" id="SHH26833.1"/>
    </source>
</evidence>
<keyword evidence="3" id="KW-0378">Hydrolase</keyword>
<keyword evidence="1" id="KW-0547">Nucleotide-binding</keyword>
<dbReference type="CDD" id="cd04488">
    <property type="entry name" value="RecG_wedge_OBF"/>
    <property type="match status" value="1"/>
</dbReference>
<dbReference type="Pfam" id="PF00270">
    <property type="entry name" value="DEAD"/>
    <property type="match status" value="1"/>
</dbReference>
<organism evidence="11 12">
    <name type="scientific">Bradyrhizobium erythrophlei</name>
    <dbReference type="NCBI Taxonomy" id="1437360"/>
    <lineage>
        <taxon>Bacteria</taxon>
        <taxon>Pseudomonadati</taxon>
        <taxon>Pseudomonadota</taxon>
        <taxon>Alphaproteobacteria</taxon>
        <taxon>Hyphomicrobiales</taxon>
        <taxon>Nitrobacteraceae</taxon>
        <taxon>Bradyrhizobium</taxon>
    </lineage>
</organism>
<dbReference type="EMBL" id="LT670818">
    <property type="protein sequence ID" value="SHH26833.1"/>
    <property type="molecule type" value="Genomic_DNA"/>
</dbReference>
<dbReference type="GO" id="GO:0003678">
    <property type="term" value="F:DNA helicase activity"/>
    <property type="evidence" value="ECO:0007669"/>
    <property type="project" value="TreeGrafter"/>
</dbReference>
<evidence type="ECO:0000259" key="10">
    <source>
        <dbReference type="PROSITE" id="PS51194"/>
    </source>
</evidence>
<dbReference type="RefSeq" id="WP_079569589.1">
    <property type="nucleotide sequence ID" value="NZ_LT670818.1"/>
</dbReference>
<dbReference type="NCBIfam" id="NF008168">
    <property type="entry name" value="PRK10917.2-2"/>
    <property type="match status" value="1"/>
</dbReference>